<dbReference type="GO" id="GO:0016740">
    <property type="term" value="F:transferase activity"/>
    <property type="evidence" value="ECO:0007669"/>
    <property type="project" value="UniProtKB-KW"/>
</dbReference>
<reference evidence="4 5" key="1">
    <citation type="journal article" date="2014" name="Int. J. Syst. Evol. Microbiol.">
        <title>Solimonas terrae sp. nov., isolated from soil.</title>
        <authorList>
            <person name="Kim S.J."/>
            <person name="Moon J.Y."/>
            <person name="Weon H.Y."/>
            <person name="Ahn J.H."/>
            <person name="Chen W.M."/>
            <person name="Kwon S.W."/>
        </authorList>
    </citation>
    <scope>NUCLEOTIDE SEQUENCE [LARGE SCALE GENOMIC DNA]</scope>
    <source>
        <strain evidence="4 5">KIS83-12</strain>
    </source>
</reference>
<feature type="domain" description="GST N-terminal" evidence="2">
    <location>
        <begin position="24"/>
        <end position="88"/>
    </location>
</feature>
<dbReference type="PANTHER" id="PTHR44051:SF8">
    <property type="entry name" value="GLUTATHIONE S-TRANSFERASE GSTA"/>
    <property type="match status" value="1"/>
</dbReference>
<dbReference type="PANTHER" id="PTHR44051">
    <property type="entry name" value="GLUTATHIONE S-TRANSFERASE-RELATED"/>
    <property type="match status" value="1"/>
</dbReference>
<accession>A0A6M2BUV4</accession>
<dbReference type="SFLD" id="SFLDS00019">
    <property type="entry name" value="Glutathione_Transferase_(cytos"/>
    <property type="match status" value="1"/>
</dbReference>
<evidence type="ECO:0000256" key="1">
    <source>
        <dbReference type="RuleBase" id="RU003494"/>
    </source>
</evidence>
<dbReference type="SUPFAM" id="SSF47616">
    <property type="entry name" value="GST C-terminal domain-like"/>
    <property type="match status" value="1"/>
</dbReference>
<dbReference type="RefSeq" id="WP_166258650.1">
    <property type="nucleotide sequence ID" value="NZ_JAAMOW010000007.1"/>
</dbReference>
<dbReference type="InterPro" id="IPR004045">
    <property type="entry name" value="Glutathione_S-Trfase_N"/>
</dbReference>
<dbReference type="PROSITE" id="PS50405">
    <property type="entry name" value="GST_CTER"/>
    <property type="match status" value="1"/>
</dbReference>
<evidence type="ECO:0000313" key="4">
    <source>
        <dbReference type="EMBL" id="NGY06015.1"/>
    </source>
</evidence>
<dbReference type="AlphaFoldDB" id="A0A6M2BUV4"/>
<dbReference type="InterPro" id="IPR036282">
    <property type="entry name" value="Glutathione-S-Trfase_C_sf"/>
</dbReference>
<organism evidence="4 5">
    <name type="scientific">Solimonas terrae</name>
    <dbReference type="NCBI Taxonomy" id="1396819"/>
    <lineage>
        <taxon>Bacteria</taxon>
        <taxon>Pseudomonadati</taxon>
        <taxon>Pseudomonadota</taxon>
        <taxon>Gammaproteobacteria</taxon>
        <taxon>Nevskiales</taxon>
        <taxon>Nevskiaceae</taxon>
        <taxon>Solimonas</taxon>
    </lineage>
</organism>
<keyword evidence="5" id="KW-1185">Reference proteome</keyword>
<dbReference type="Pfam" id="PF00043">
    <property type="entry name" value="GST_C"/>
    <property type="match status" value="1"/>
</dbReference>
<evidence type="ECO:0000259" key="3">
    <source>
        <dbReference type="PROSITE" id="PS50405"/>
    </source>
</evidence>
<dbReference type="Gene3D" id="1.20.1050.10">
    <property type="match status" value="1"/>
</dbReference>
<dbReference type="Pfam" id="PF02798">
    <property type="entry name" value="GST_N"/>
    <property type="match status" value="1"/>
</dbReference>
<dbReference type="EMBL" id="JAAMOW010000007">
    <property type="protein sequence ID" value="NGY06015.1"/>
    <property type="molecule type" value="Genomic_DNA"/>
</dbReference>
<dbReference type="SUPFAM" id="SSF52833">
    <property type="entry name" value="Thioredoxin-like"/>
    <property type="match status" value="1"/>
</dbReference>
<dbReference type="InterPro" id="IPR040079">
    <property type="entry name" value="Glutathione_S-Trfase"/>
</dbReference>
<feature type="domain" description="GST C-terminal" evidence="3">
    <location>
        <begin position="91"/>
        <end position="217"/>
    </location>
</feature>
<dbReference type="Proteomes" id="UP000472676">
    <property type="component" value="Unassembled WGS sequence"/>
</dbReference>
<dbReference type="InterPro" id="IPR036249">
    <property type="entry name" value="Thioredoxin-like_sf"/>
</dbReference>
<dbReference type="InterPro" id="IPR004046">
    <property type="entry name" value="GST_C"/>
</dbReference>
<dbReference type="InterPro" id="IPR010987">
    <property type="entry name" value="Glutathione-S-Trfase_C-like"/>
</dbReference>
<gene>
    <name evidence="4" type="ORF">G7Y85_14670</name>
</gene>
<evidence type="ECO:0000313" key="5">
    <source>
        <dbReference type="Proteomes" id="UP000472676"/>
    </source>
</evidence>
<dbReference type="CDD" id="cd03207">
    <property type="entry name" value="GST_C_8"/>
    <property type="match status" value="1"/>
</dbReference>
<dbReference type="SFLD" id="SFLDG00358">
    <property type="entry name" value="Main_(cytGST)"/>
    <property type="match status" value="1"/>
</dbReference>
<evidence type="ECO:0000259" key="2">
    <source>
        <dbReference type="PROSITE" id="PS50404"/>
    </source>
</evidence>
<proteinExistence type="inferred from homology"/>
<name>A0A6M2BUV4_9GAMM</name>
<comment type="similarity">
    <text evidence="1">Belongs to the GST superfamily.</text>
</comment>
<dbReference type="CDD" id="cd03046">
    <property type="entry name" value="GST_N_GTT1_like"/>
    <property type="match status" value="1"/>
</dbReference>
<sequence>MSRISVWGFRWAPDFAQGLVRDLRVRWALIEAGRSYEVQLIGFEERTAAPYRQRQPFGMVPAFEADGLQLFESGAIVHHIASDCAALMPADASARAEVLTWMFAALNTVEPPIQNLLETDLLYGNEPWAAMRRPVVVDAVKARLGVLAGHLQGRDHLLGSFTAADILMTTTLRLARHAELVAGFPVLDAYVKRCEARPAFRAALAEQMADYARNTPIAA</sequence>
<dbReference type="Gene3D" id="3.40.30.10">
    <property type="entry name" value="Glutaredoxin"/>
    <property type="match status" value="1"/>
</dbReference>
<protein>
    <submittedName>
        <fullName evidence="4">Glutathione S-transferase family protein</fullName>
    </submittedName>
</protein>
<keyword evidence="4" id="KW-0808">Transferase</keyword>
<comment type="caution">
    <text evidence="4">The sequence shown here is derived from an EMBL/GenBank/DDBJ whole genome shotgun (WGS) entry which is preliminary data.</text>
</comment>
<dbReference type="PROSITE" id="PS50404">
    <property type="entry name" value="GST_NTER"/>
    <property type="match status" value="1"/>
</dbReference>